<evidence type="ECO:0000256" key="1">
    <source>
        <dbReference type="ARBA" id="ARBA00001946"/>
    </source>
</evidence>
<dbReference type="InterPro" id="IPR051090">
    <property type="entry name" value="Inositol_monoP_superfamily"/>
</dbReference>
<comment type="caution">
    <text evidence="7">The sequence shown here is derived from an EMBL/GenBank/DDBJ whole genome shotgun (WGS) entry which is preliminary data.</text>
</comment>
<evidence type="ECO:0000256" key="4">
    <source>
        <dbReference type="ARBA" id="ARBA00022801"/>
    </source>
</evidence>
<dbReference type="InterPro" id="IPR000760">
    <property type="entry name" value="Inositol_monophosphatase-like"/>
</dbReference>
<keyword evidence="3 6" id="KW-0479">Metal-binding</keyword>
<proteinExistence type="inferred from homology"/>
<accession>A0A6A2XN23</accession>
<dbReference type="EMBL" id="VEPZ02001370">
    <property type="protein sequence ID" value="KAE8676988.1"/>
    <property type="molecule type" value="Genomic_DNA"/>
</dbReference>
<dbReference type="GO" id="GO:0000103">
    <property type="term" value="P:sulfate assimilation"/>
    <property type="evidence" value="ECO:0007669"/>
    <property type="project" value="TreeGrafter"/>
</dbReference>
<dbReference type="Proteomes" id="UP000436088">
    <property type="component" value="Unassembled WGS sequence"/>
</dbReference>
<name>A0A6A2XN23_HIBSY</name>
<dbReference type="PROSITE" id="PS00629">
    <property type="entry name" value="IMP_1"/>
    <property type="match status" value="1"/>
</dbReference>
<keyword evidence="8" id="KW-1185">Reference proteome</keyword>
<dbReference type="GO" id="GO:0046872">
    <property type="term" value="F:metal ion binding"/>
    <property type="evidence" value="ECO:0007669"/>
    <property type="project" value="UniProtKB-KW"/>
</dbReference>
<dbReference type="PANTHER" id="PTHR43200:SF24">
    <property type="entry name" value="PAP-SPECIFIC PHOSPHATASE HAL2-LIKE"/>
    <property type="match status" value="1"/>
</dbReference>
<protein>
    <submittedName>
        <fullName evidence="7">PAP-specific phosphatase HAL2-like</fullName>
    </submittedName>
</protein>
<feature type="binding site" evidence="6">
    <location>
        <position position="11"/>
    </location>
    <ligand>
        <name>Mg(2+)</name>
        <dbReference type="ChEBI" id="CHEBI:18420"/>
        <label>1</label>
        <note>catalytic</note>
    </ligand>
</feature>
<dbReference type="SUPFAM" id="SSF56655">
    <property type="entry name" value="Carbohydrate phosphatase"/>
    <property type="match status" value="1"/>
</dbReference>
<feature type="binding site" evidence="6">
    <location>
        <position position="78"/>
    </location>
    <ligand>
        <name>Mg(2+)</name>
        <dbReference type="ChEBI" id="CHEBI:18420"/>
        <label>1</label>
        <note>catalytic</note>
    </ligand>
</feature>
<dbReference type="Pfam" id="PF00459">
    <property type="entry name" value="Inositol_P"/>
    <property type="match status" value="1"/>
</dbReference>
<evidence type="ECO:0000256" key="2">
    <source>
        <dbReference type="ARBA" id="ARBA00009759"/>
    </source>
</evidence>
<evidence type="ECO:0000256" key="5">
    <source>
        <dbReference type="ARBA" id="ARBA00022842"/>
    </source>
</evidence>
<gene>
    <name evidence="7" type="ORF">F3Y22_tig00111565pilonHSYRG00042</name>
</gene>
<dbReference type="PANTHER" id="PTHR43200">
    <property type="entry name" value="PHOSPHATASE"/>
    <property type="match status" value="1"/>
</dbReference>
<keyword evidence="5 6" id="KW-0460">Magnesium</keyword>
<dbReference type="InterPro" id="IPR020583">
    <property type="entry name" value="Inositol_monoP_metal-BS"/>
</dbReference>
<keyword evidence="4" id="KW-0378">Hydrolase</keyword>
<evidence type="ECO:0000313" key="7">
    <source>
        <dbReference type="EMBL" id="KAE8676988.1"/>
    </source>
</evidence>
<evidence type="ECO:0000313" key="8">
    <source>
        <dbReference type="Proteomes" id="UP000436088"/>
    </source>
</evidence>
<comment type="cofactor">
    <cofactor evidence="1 6">
        <name>Mg(2+)</name>
        <dbReference type="ChEBI" id="CHEBI:18420"/>
    </cofactor>
</comment>
<dbReference type="GO" id="GO:0008441">
    <property type="term" value="F:3'(2'),5'-bisphosphate nucleotidase activity"/>
    <property type="evidence" value="ECO:0007669"/>
    <property type="project" value="TreeGrafter"/>
</dbReference>
<organism evidence="7 8">
    <name type="scientific">Hibiscus syriacus</name>
    <name type="common">Rose of Sharon</name>
    <dbReference type="NCBI Taxonomy" id="106335"/>
    <lineage>
        <taxon>Eukaryota</taxon>
        <taxon>Viridiplantae</taxon>
        <taxon>Streptophyta</taxon>
        <taxon>Embryophyta</taxon>
        <taxon>Tracheophyta</taxon>
        <taxon>Spermatophyta</taxon>
        <taxon>Magnoliopsida</taxon>
        <taxon>eudicotyledons</taxon>
        <taxon>Gunneridae</taxon>
        <taxon>Pentapetalae</taxon>
        <taxon>rosids</taxon>
        <taxon>malvids</taxon>
        <taxon>Malvales</taxon>
        <taxon>Malvaceae</taxon>
        <taxon>Malvoideae</taxon>
        <taxon>Hibiscus</taxon>
    </lineage>
</organism>
<feature type="binding site" evidence="6">
    <location>
        <position position="81"/>
    </location>
    <ligand>
        <name>Mg(2+)</name>
        <dbReference type="ChEBI" id="CHEBI:18420"/>
        <label>1</label>
        <note>catalytic</note>
    </ligand>
</feature>
<dbReference type="AlphaFoldDB" id="A0A6A2XN23"/>
<evidence type="ECO:0000256" key="6">
    <source>
        <dbReference type="PIRSR" id="PIRSR600760-2"/>
    </source>
</evidence>
<evidence type="ECO:0000256" key="3">
    <source>
        <dbReference type="ARBA" id="ARBA00022723"/>
    </source>
</evidence>
<reference evidence="7" key="1">
    <citation type="submission" date="2019-09" db="EMBL/GenBank/DDBJ databases">
        <title>Draft genome information of white flower Hibiscus syriacus.</title>
        <authorList>
            <person name="Kim Y.-M."/>
        </authorList>
    </citation>
    <scope>NUCLEOTIDE SEQUENCE [LARGE SCALE GENOMIC DNA]</scope>
    <source>
        <strain evidence="7">YM2019G1</strain>
    </source>
</reference>
<dbReference type="Gene3D" id="3.30.540.10">
    <property type="entry name" value="Fructose-1,6-Bisphosphatase, subunit A, domain 1"/>
    <property type="match status" value="1"/>
</dbReference>
<sequence length="230" mass="24694">MEGQSVSIVAEEDVQTLSKSDAASLLEAVVNTVNECLAEAPKYGLQLPKKALGTSQILEAISRCNSTGGPTGRHWVLDPVDGTLGFIRGDQYAVALALIEDGKLVLGVLGCPNYPMKKELLNYNHQRNQTMPKASPSSDIWQKGCVMYARRGSGRALMQPLIHGDTKFEWPNSATLVKASAVDDPSLATFCEPVEKANSNHLFTAGLANSIGVKCVTFIFTPSSFLPVNV</sequence>
<comment type="similarity">
    <text evidence="2">Belongs to the inositol monophosphatase superfamily.</text>
</comment>